<protein>
    <submittedName>
        <fullName evidence="2">Uncharacterized protein</fullName>
    </submittedName>
</protein>
<evidence type="ECO:0000313" key="3">
    <source>
        <dbReference type="Proteomes" id="UP000677244"/>
    </source>
</evidence>
<dbReference type="RefSeq" id="WP_209144601.1">
    <property type="nucleotide sequence ID" value="NZ_JAGHKO010000024.1"/>
</dbReference>
<proteinExistence type="predicted"/>
<reference evidence="2 3" key="1">
    <citation type="submission" date="2021-03" db="EMBL/GenBank/DDBJ databases">
        <title>Assistant Professor.</title>
        <authorList>
            <person name="Huq M.A."/>
        </authorList>
    </citation>
    <scope>NUCLEOTIDE SEQUENCE [LARGE SCALE GENOMIC DNA]</scope>
    <source>
        <strain evidence="2 3">MAH-29</strain>
    </source>
</reference>
<feature type="signal peptide" evidence="1">
    <location>
        <begin position="1"/>
        <end position="18"/>
    </location>
</feature>
<dbReference type="Proteomes" id="UP000677244">
    <property type="component" value="Unassembled WGS sequence"/>
</dbReference>
<organism evidence="2 3">
    <name type="scientific">Niastella soli</name>
    <dbReference type="NCBI Taxonomy" id="2821487"/>
    <lineage>
        <taxon>Bacteria</taxon>
        <taxon>Pseudomonadati</taxon>
        <taxon>Bacteroidota</taxon>
        <taxon>Chitinophagia</taxon>
        <taxon>Chitinophagales</taxon>
        <taxon>Chitinophagaceae</taxon>
        <taxon>Niastella</taxon>
    </lineage>
</organism>
<evidence type="ECO:0000256" key="1">
    <source>
        <dbReference type="SAM" id="SignalP"/>
    </source>
</evidence>
<gene>
    <name evidence="2" type="ORF">J7I42_33380</name>
</gene>
<name>A0ABS3Z5B1_9BACT</name>
<sequence length="147" mass="17172">MRITLLVMLLIISSRIFAQDTARANWNQQVKVALNMKEKQYARYIAANETYDRQVSKIMNDTSLDRRTQIAEISKALTEKRTVIKQVLTEDQLKKLAEPGMQRPIVKGPNYYKHQQEREAYMKKKIQDRARADSARLKPPCQIAQSY</sequence>
<accession>A0ABS3Z5B1</accession>
<dbReference type="EMBL" id="JAGHKO010000024">
    <property type="protein sequence ID" value="MBO9205228.1"/>
    <property type="molecule type" value="Genomic_DNA"/>
</dbReference>
<keyword evidence="1" id="KW-0732">Signal</keyword>
<evidence type="ECO:0000313" key="2">
    <source>
        <dbReference type="EMBL" id="MBO9205228.1"/>
    </source>
</evidence>
<comment type="caution">
    <text evidence="2">The sequence shown here is derived from an EMBL/GenBank/DDBJ whole genome shotgun (WGS) entry which is preliminary data.</text>
</comment>
<keyword evidence="3" id="KW-1185">Reference proteome</keyword>
<feature type="chain" id="PRO_5046936808" evidence="1">
    <location>
        <begin position="19"/>
        <end position="147"/>
    </location>
</feature>